<protein>
    <submittedName>
        <fullName evidence="1">Uncharacterized protein</fullName>
    </submittedName>
</protein>
<dbReference type="Proteomes" id="UP001345691">
    <property type="component" value="Unassembled WGS sequence"/>
</dbReference>
<name>A0ABR0JQ00_9EURO</name>
<evidence type="ECO:0000313" key="1">
    <source>
        <dbReference type="EMBL" id="KAK5068045.1"/>
    </source>
</evidence>
<gene>
    <name evidence="1" type="ORF">LTR69_000163</name>
</gene>
<proteinExistence type="predicted"/>
<dbReference type="EMBL" id="JAVRRF010000001">
    <property type="protein sequence ID" value="KAK5068045.1"/>
    <property type="molecule type" value="Genomic_DNA"/>
</dbReference>
<sequence length="435" mass="49563">MFLTWADLLPIRTRTRKLEGKVLELRAKNDDLKDQLARSRPCLDAKGIRAALDNDPLRYDKQIFDATLPPSWLDILSMLEQKERDAGTAEETRAAKEFRKKVEEEFEAVKEKCNNLHRAALRKSGFKDQSSDYINAQDQENRDWRDSLKYLLPEVSRYNDIDMIKSRFEYPSVICDQACLGNAQKWLQEMRLGCKGYYNDQLPASALFLAAAPHPHRVSHTLLACFVTTTIYCKAIGRYHIPYLETLLFNLERSPERRSQSFAPKLTIFVLRVFELLGMVFGPQEQNNGRTESLHSILKKLIPSLDSVNLFSRILLKRVSEGFDKGFDHAISIREELLKEAKDARLNLGLSACVVFLDETTCAVVANPDYRLKDVAEVEVFPRTAIARTLGYGDYLMCVRGYPKVGEEIRATGPPILISLGTDMKWTAVESTSQA</sequence>
<accession>A0ABR0JQ00</accession>
<organism evidence="1 2">
    <name type="scientific">Exophiala sideris</name>
    <dbReference type="NCBI Taxonomy" id="1016849"/>
    <lineage>
        <taxon>Eukaryota</taxon>
        <taxon>Fungi</taxon>
        <taxon>Dikarya</taxon>
        <taxon>Ascomycota</taxon>
        <taxon>Pezizomycotina</taxon>
        <taxon>Eurotiomycetes</taxon>
        <taxon>Chaetothyriomycetidae</taxon>
        <taxon>Chaetothyriales</taxon>
        <taxon>Herpotrichiellaceae</taxon>
        <taxon>Exophiala</taxon>
    </lineage>
</organism>
<reference evidence="1 2" key="1">
    <citation type="submission" date="2023-08" db="EMBL/GenBank/DDBJ databases">
        <title>Black Yeasts Isolated from many extreme environments.</title>
        <authorList>
            <person name="Coleine C."/>
            <person name="Stajich J.E."/>
            <person name="Selbmann L."/>
        </authorList>
    </citation>
    <scope>NUCLEOTIDE SEQUENCE [LARGE SCALE GENOMIC DNA]</scope>
    <source>
        <strain evidence="1 2">CCFEE 6328</strain>
    </source>
</reference>
<evidence type="ECO:0000313" key="2">
    <source>
        <dbReference type="Proteomes" id="UP001345691"/>
    </source>
</evidence>
<keyword evidence="2" id="KW-1185">Reference proteome</keyword>
<comment type="caution">
    <text evidence="1">The sequence shown here is derived from an EMBL/GenBank/DDBJ whole genome shotgun (WGS) entry which is preliminary data.</text>
</comment>